<reference evidence="3 4" key="1">
    <citation type="submission" date="2019-02" db="EMBL/GenBank/DDBJ databases">
        <title>Deep-cultivation of Planctomycetes and their phenomic and genomic characterization uncovers novel biology.</title>
        <authorList>
            <person name="Wiegand S."/>
            <person name="Jogler M."/>
            <person name="Boedeker C."/>
            <person name="Pinto D."/>
            <person name="Vollmers J."/>
            <person name="Rivas-Marin E."/>
            <person name="Kohn T."/>
            <person name="Peeters S.H."/>
            <person name="Heuer A."/>
            <person name="Rast P."/>
            <person name="Oberbeckmann S."/>
            <person name="Bunk B."/>
            <person name="Jeske O."/>
            <person name="Meyerdierks A."/>
            <person name="Storesund J.E."/>
            <person name="Kallscheuer N."/>
            <person name="Luecker S."/>
            <person name="Lage O.M."/>
            <person name="Pohl T."/>
            <person name="Merkel B.J."/>
            <person name="Hornburger P."/>
            <person name="Mueller R.-W."/>
            <person name="Bruemmer F."/>
            <person name="Labrenz M."/>
            <person name="Spormann A.M."/>
            <person name="Op den Camp H."/>
            <person name="Overmann J."/>
            <person name="Amann R."/>
            <person name="Jetten M.S.M."/>
            <person name="Mascher T."/>
            <person name="Medema M.H."/>
            <person name="Devos D.P."/>
            <person name="Kaster A.-K."/>
            <person name="Ovreas L."/>
            <person name="Rohde M."/>
            <person name="Galperin M.Y."/>
            <person name="Jogler C."/>
        </authorList>
    </citation>
    <scope>NUCLEOTIDE SEQUENCE [LARGE SCALE GENOMIC DNA]</scope>
    <source>
        <strain evidence="3 4">Pan265</strain>
    </source>
</reference>
<keyword evidence="1" id="KW-0408">Iron</keyword>
<dbReference type="InterPro" id="IPR007167">
    <property type="entry name" value="Fe-transptr_FeoA-like"/>
</dbReference>
<dbReference type="SMART" id="SM00899">
    <property type="entry name" value="FeoA"/>
    <property type="match status" value="1"/>
</dbReference>
<proteinExistence type="predicted"/>
<evidence type="ECO:0000259" key="2">
    <source>
        <dbReference type="SMART" id="SM00899"/>
    </source>
</evidence>
<protein>
    <submittedName>
        <fullName evidence="3">FeoA domain protein</fullName>
    </submittedName>
</protein>
<evidence type="ECO:0000313" key="4">
    <source>
        <dbReference type="Proteomes" id="UP000320386"/>
    </source>
</evidence>
<dbReference type="Proteomes" id="UP000320386">
    <property type="component" value="Chromosome"/>
</dbReference>
<dbReference type="Gene3D" id="2.30.30.90">
    <property type="match status" value="1"/>
</dbReference>
<dbReference type="SUPFAM" id="SSF50037">
    <property type="entry name" value="C-terminal domain of transcriptional repressors"/>
    <property type="match status" value="1"/>
</dbReference>
<evidence type="ECO:0000256" key="1">
    <source>
        <dbReference type="ARBA" id="ARBA00023004"/>
    </source>
</evidence>
<gene>
    <name evidence="3" type="ORF">Pan265_11120</name>
</gene>
<dbReference type="Pfam" id="PF04023">
    <property type="entry name" value="FeoA"/>
    <property type="match status" value="1"/>
</dbReference>
<name>A0A518BWA0_9BACT</name>
<organism evidence="3 4">
    <name type="scientific">Mucisphaera calidilacus</name>
    <dbReference type="NCBI Taxonomy" id="2527982"/>
    <lineage>
        <taxon>Bacteria</taxon>
        <taxon>Pseudomonadati</taxon>
        <taxon>Planctomycetota</taxon>
        <taxon>Phycisphaerae</taxon>
        <taxon>Phycisphaerales</taxon>
        <taxon>Phycisphaeraceae</taxon>
        <taxon>Mucisphaera</taxon>
    </lineage>
</organism>
<accession>A0A518BWA0</accession>
<dbReference type="OrthoDB" id="291283at2"/>
<dbReference type="AlphaFoldDB" id="A0A518BWA0"/>
<dbReference type="InterPro" id="IPR038157">
    <property type="entry name" value="FeoA_core_dom"/>
</dbReference>
<keyword evidence="4" id="KW-1185">Reference proteome</keyword>
<feature type="domain" description="Ferrous iron transporter FeoA-like" evidence="2">
    <location>
        <begin position="12"/>
        <end position="81"/>
    </location>
</feature>
<dbReference type="GO" id="GO:0046914">
    <property type="term" value="F:transition metal ion binding"/>
    <property type="evidence" value="ECO:0007669"/>
    <property type="project" value="InterPro"/>
</dbReference>
<dbReference type="InterPro" id="IPR008988">
    <property type="entry name" value="Transcriptional_repressor_C"/>
</dbReference>
<dbReference type="KEGG" id="mcad:Pan265_11120"/>
<sequence length="102" mass="10997">MDPILRTIQQPISLNALPQGACAIIKDVQAGPFDAERLKAMGLCEGRHVTVLKPGQPMIIAVMGVRIGLDRNLARFIDLAPVEHPQPCCMDPLDAINEEASA</sequence>
<dbReference type="EMBL" id="CP036280">
    <property type="protein sequence ID" value="QDU71263.1"/>
    <property type="molecule type" value="Genomic_DNA"/>
</dbReference>
<evidence type="ECO:0000313" key="3">
    <source>
        <dbReference type="EMBL" id="QDU71263.1"/>
    </source>
</evidence>